<dbReference type="Proteomes" id="UP000262882">
    <property type="component" value="Unassembled WGS sequence"/>
</dbReference>
<reference evidence="1 2" key="1">
    <citation type="submission" date="2018-08" db="EMBL/GenBank/DDBJ databases">
        <title>Actinomadura spongicola sp. nov., isolated from marine sponge Leucetta chagosensis.</title>
        <authorList>
            <person name="Li L."/>
            <person name="Lin H.W."/>
        </authorList>
    </citation>
    <scope>NUCLEOTIDE SEQUENCE [LARGE SCALE GENOMIC DNA]</scope>
    <source>
        <strain evidence="1 2">LHW52907</strain>
    </source>
</reference>
<gene>
    <name evidence="1" type="ORF">D0T12_15420</name>
</gene>
<dbReference type="OrthoDB" id="4266337at2"/>
<sequence length="157" mass="17114">MGDLASDRPDRLTEARAGLGEWARERRDAALSMAEELGVPARDVEEDPLVLLGPWDGFLSSLPLGEFDDDDRVWLQTRIAAFIALVLLKEHGGRWDVAATDDGPRYVVTVTGGDGEERHVDPLEVAGEGLRRGRPVVLHMLGDAEALAGVAYRDDDV</sequence>
<dbReference type="EMBL" id="QVNQ01000004">
    <property type="protein sequence ID" value="RFS84898.1"/>
    <property type="molecule type" value="Genomic_DNA"/>
</dbReference>
<proteinExistence type="predicted"/>
<comment type="caution">
    <text evidence="1">The sequence shown here is derived from an EMBL/GenBank/DDBJ whole genome shotgun (WGS) entry which is preliminary data.</text>
</comment>
<dbReference type="RefSeq" id="WP_117400237.1">
    <property type="nucleotide sequence ID" value="NZ_QVNQ01000004.1"/>
</dbReference>
<organism evidence="1 2">
    <name type="scientific">Actinomadura spongiicola</name>
    <dbReference type="NCBI Taxonomy" id="2303421"/>
    <lineage>
        <taxon>Bacteria</taxon>
        <taxon>Bacillati</taxon>
        <taxon>Actinomycetota</taxon>
        <taxon>Actinomycetes</taxon>
        <taxon>Streptosporangiales</taxon>
        <taxon>Thermomonosporaceae</taxon>
        <taxon>Actinomadura</taxon>
    </lineage>
</organism>
<keyword evidence="2" id="KW-1185">Reference proteome</keyword>
<accession>A0A372GHQ3</accession>
<dbReference type="AlphaFoldDB" id="A0A372GHQ3"/>
<evidence type="ECO:0000313" key="2">
    <source>
        <dbReference type="Proteomes" id="UP000262882"/>
    </source>
</evidence>
<protein>
    <submittedName>
        <fullName evidence="1">Uncharacterized protein</fullName>
    </submittedName>
</protein>
<name>A0A372GHQ3_9ACTN</name>
<evidence type="ECO:0000313" key="1">
    <source>
        <dbReference type="EMBL" id="RFS84898.1"/>
    </source>
</evidence>